<name>E4YGY1_OIKDI</name>
<protein>
    <submittedName>
        <fullName evidence="2">Uncharacterized protein</fullName>
    </submittedName>
</protein>
<dbReference type="AlphaFoldDB" id="E4YGY1"/>
<proteinExistence type="predicted"/>
<feature type="non-terminal residue" evidence="2">
    <location>
        <position position="1"/>
    </location>
</feature>
<organism evidence="2">
    <name type="scientific">Oikopleura dioica</name>
    <name type="common">Tunicate</name>
    <dbReference type="NCBI Taxonomy" id="34765"/>
    <lineage>
        <taxon>Eukaryota</taxon>
        <taxon>Metazoa</taxon>
        <taxon>Chordata</taxon>
        <taxon>Tunicata</taxon>
        <taxon>Appendicularia</taxon>
        <taxon>Copelata</taxon>
        <taxon>Oikopleuridae</taxon>
        <taxon>Oikopleura</taxon>
    </lineage>
</organism>
<sequence length="65" mass="7409">ILFGKIVILDEEELMIEEMEKESFELAIRLIPVVIFLSALLSILDMVVVMQISADINPHVSLSFY</sequence>
<evidence type="ECO:0000313" key="2">
    <source>
        <dbReference type="EMBL" id="CBY34755.1"/>
    </source>
</evidence>
<keyword evidence="1" id="KW-1133">Transmembrane helix</keyword>
<dbReference type="EMBL" id="FN654541">
    <property type="protein sequence ID" value="CBY34755.1"/>
    <property type="molecule type" value="Genomic_DNA"/>
</dbReference>
<accession>E4YGY1</accession>
<dbReference type="Proteomes" id="UP000011014">
    <property type="component" value="Unassembled WGS sequence"/>
</dbReference>
<reference evidence="2" key="1">
    <citation type="journal article" date="2010" name="Science">
        <title>Plasticity of animal genome architecture unmasked by rapid evolution of a pelagic tunicate.</title>
        <authorList>
            <person name="Denoeud F."/>
            <person name="Henriet S."/>
            <person name="Mungpakdee S."/>
            <person name="Aury J.M."/>
            <person name="Da Silva C."/>
            <person name="Brinkmann H."/>
            <person name="Mikhaleva J."/>
            <person name="Olsen L.C."/>
            <person name="Jubin C."/>
            <person name="Canestro C."/>
            <person name="Bouquet J.M."/>
            <person name="Danks G."/>
            <person name="Poulain J."/>
            <person name="Campsteijn C."/>
            <person name="Adamski M."/>
            <person name="Cross I."/>
            <person name="Yadetie F."/>
            <person name="Muffato M."/>
            <person name="Louis A."/>
            <person name="Butcher S."/>
            <person name="Tsagkogeorga G."/>
            <person name="Konrad A."/>
            <person name="Singh S."/>
            <person name="Jensen M.F."/>
            <person name="Cong E.H."/>
            <person name="Eikeseth-Otteraa H."/>
            <person name="Noel B."/>
            <person name="Anthouard V."/>
            <person name="Porcel B.M."/>
            <person name="Kachouri-Lafond R."/>
            <person name="Nishino A."/>
            <person name="Ugolini M."/>
            <person name="Chourrout P."/>
            <person name="Nishida H."/>
            <person name="Aasland R."/>
            <person name="Huzurbazar S."/>
            <person name="Westhof E."/>
            <person name="Delsuc F."/>
            <person name="Lehrach H."/>
            <person name="Reinhardt R."/>
            <person name="Weissenbach J."/>
            <person name="Roy S.W."/>
            <person name="Artiguenave F."/>
            <person name="Postlethwait J.H."/>
            <person name="Manak J.R."/>
            <person name="Thompson E.M."/>
            <person name="Jaillon O."/>
            <person name="Du Pasquier L."/>
            <person name="Boudinot P."/>
            <person name="Liberles D.A."/>
            <person name="Volff J.N."/>
            <person name="Philippe H."/>
            <person name="Lenhard B."/>
            <person name="Roest Crollius H."/>
            <person name="Wincker P."/>
            <person name="Chourrout D."/>
        </authorList>
    </citation>
    <scope>NUCLEOTIDE SEQUENCE [LARGE SCALE GENOMIC DNA]</scope>
</reference>
<feature type="transmembrane region" description="Helical" evidence="1">
    <location>
        <begin position="26"/>
        <end position="49"/>
    </location>
</feature>
<gene>
    <name evidence="2" type="ORF">GSOID_T00024791001</name>
</gene>
<keyword evidence="1" id="KW-0472">Membrane</keyword>
<keyword evidence="1" id="KW-0812">Transmembrane</keyword>
<evidence type="ECO:0000256" key="1">
    <source>
        <dbReference type="SAM" id="Phobius"/>
    </source>
</evidence>